<keyword evidence="18" id="KW-0539">Nucleus</keyword>
<evidence type="ECO:0000256" key="8">
    <source>
        <dbReference type="ARBA" id="ARBA00022723"/>
    </source>
</evidence>
<evidence type="ECO:0000256" key="9">
    <source>
        <dbReference type="ARBA" id="ARBA00022741"/>
    </source>
</evidence>
<evidence type="ECO:0000256" key="19">
    <source>
        <dbReference type="ARBA" id="ARBA00023268"/>
    </source>
</evidence>
<dbReference type="GO" id="GO:0003677">
    <property type="term" value="F:DNA binding"/>
    <property type="evidence" value="ECO:0007669"/>
    <property type="project" value="UniProtKB-KW"/>
</dbReference>
<protein>
    <recommendedName>
        <fullName evidence="4">DNA helicase</fullName>
        <ecNumber evidence="4">3.6.4.12</ecNumber>
    </recommendedName>
</protein>
<evidence type="ECO:0000256" key="4">
    <source>
        <dbReference type="ARBA" id="ARBA00012551"/>
    </source>
</evidence>
<accession>A0AAV9ITA5</accession>
<comment type="caution">
    <text evidence="25">The sequence shown here is derived from an EMBL/GenBank/DDBJ whole genome shotgun (WGS) entry which is preliminary data.</text>
</comment>
<feature type="region of interest" description="Disordered" evidence="21">
    <location>
        <begin position="70"/>
        <end position="89"/>
    </location>
</feature>
<dbReference type="GO" id="GO:0046872">
    <property type="term" value="F:metal ion binding"/>
    <property type="evidence" value="ECO:0007669"/>
    <property type="project" value="UniProtKB-KW"/>
</dbReference>
<feature type="domain" description="DNA replication factor Dna2 N-terminal" evidence="22">
    <location>
        <begin position="382"/>
        <end position="610"/>
    </location>
</feature>
<feature type="domain" description="DNA2/NAM7 helicase helicase" evidence="23">
    <location>
        <begin position="1061"/>
        <end position="1151"/>
    </location>
</feature>
<dbReference type="InterPro" id="IPR011604">
    <property type="entry name" value="PDDEXK-like_dom_sf"/>
</dbReference>
<feature type="compositionally biased region" description="Basic and acidic residues" evidence="21">
    <location>
        <begin position="74"/>
        <end position="89"/>
    </location>
</feature>
<evidence type="ECO:0000259" key="24">
    <source>
        <dbReference type="Pfam" id="PF13087"/>
    </source>
</evidence>
<keyword evidence="14" id="KW-0408">Iron</keyword>
<proteinExistence type="inferred from homology"/>
<evidence type="ECO:0000256" key="7">
    <source>
        <dbReference type="ARBA" id="ARBA00022722"/>
    </source>
</evidence>
<keyword evidence="19" id="KW-0511">Multifunctional enzyme</keyword>
<comment type="similarity">
    <text evidence="3">Belongs to the DNA2/NAM7 helicase family.</text>
</comment>
<keyword evidence="17" id="KW-0234">DNA repair</keyword>
<keyword evidence="8" id="KW-0479">Metal-binding</keyword>
<evidence type="ECO:0000256" key="2">
    <source>
        <dbReference type="ARBA" id="ARBA00004123"/>
    </source>
</evidence>
<reference evidence="25 26" key="1">
    <citation type="submission" date="2022-07" db="EMBL/GenBank/DDBJ databases">
        <title>Genome-wide signatures of adaptation to extreme environments.</title>
        <authorList>
            <person name="Cho C.H."/>
            <person name="Yoon H.S."/>
        </authorList>
    </citation>
    <scope>NUCLEOTIDE SEQUENCE [LARGE SCALE GENOMIC DNA]</scope>
    <source>
        <strain evidence="25 26">DBV 063 E5</strain>
    </source>
</reference>
<evidence type="ECO:0000256" key="21">
    <source>
        <dbReference type="SAM" id="MobiDB-lite"/>
    </source>
</evidence>
<comment type="subcellular location">
    <subcellularLocation>
        <location evidence="2">Nucleus</location>
    </subcellularLocation>
</comment>
<dbReference type="GO" id="GO:0004518">
    <property type="term" value="F:nuclease activity"/>
    <property type="evidence" value="ECO:0007669"/>
    <property type="project" value="UniProtKB-KW"/>
</dbReference>
<evidence type="ECO:0000256" key="15">
    <source>
        <dbReference type="ARBA" id="ARBA00023014"/>
    </source>
</evidence>
<keyword evidence="16" id="KW-0238">DNA-binding</keyword>
<dbReference type="GO" id="GO:0005737">
    <property type="term" value="C:cytoplasm"/>
    <property type="evidence" value="ECO:0007669"/>
    <property type="project" value="TreeGrafter"/>
</dbReference>
<dbReference type="GO" id="GO:0006260">
    <property type="term" value="P:DNA replication"/>
    <property type="evidence" value="ECO:0007669"/>
    <property type="project" value="UniProtKB-KW"/>
</dbReference>
<evidence type="ECO:0000313" key="25">
    <source>
        <dbReference type="EMBL" id="KAK4535313.1"/>
    </source>
</evidence>
<feature type="compositionally biased region" description="Low complexity" evidence="21">
    <location>
        <begin position="221"/>
        <end position="233"/>
    </location>
</feature>
<evidence type="ECO:0000259" key="23">
    <source>
        <dbReference type="Pfam" id="PF13086"/>
    </source>
</evidence>
<dbReference type="GO" id="GO:0016787">
    <property type="term" value="F:hydrolase activity"/>
    <property type="evidence" value="ECO:0007669"/>
    <property type="project" value="UniProtKB-KW"/>
</dbReference>
<dbReference type="InterPro" id="IPR047187">
    <property type="entry name" value="SF1_C_Upf1"/>
</dbReference>
<evidence type="ECO:0000256" key="18">
    <source>
        <dbReference type="ARBA" id="ARBA00023242"/>
    </source>
</evidence>
<evidence type="ECO:0000256" key="3">
    <source>
        <dbReference type="ARBA" id="ARBA00007913"/>
    </source>
</evidence>
<keyword evidence="9" id="KW-0547">Nucleotide-binding</keyword>
<comment type="cofactor">
    <cofactor evidence="1">
        <name>[4Fe-4S] cluster</name>
        <dbReference type="ChEBI" id="CHEBI:49883"/>
    </cofactor>
</comment>
<keyword evidence="10" id="KW-0227">DNA damage</keyword>
<evidence type="ECO:0000256" key="10">
    <source>
        <dbReference type="ARBA" id="ARBA00022763"/>
    </source>
</evidence>
<dbReference type="Proteomes" id="UP001301350">
    <property type="component" value="Unassembled WGS sequence"/>
</dbReference>
<dbReference type="SUPFAM" id="SSF52540">
    <property type="entry name" value="P-loop containing nucleoside triphosphate hydrolases"/>
    <property type="match status" value="1"/>
</dbReference>
<dbReference type="GO" id="GO:0043139">
    <property type="term" value="F:5'-3' DNA helicase activity"/>
    <property type="evidence" value="ECO:0007669"/>
    <property type="project" value="TreeGrafter"/>
</dbReference>
<dbReference type="InterPro" id="IPR026851">
    <property type="entry name" value="Dna2/JHS1_DEXXQ-box"/>
</dbReference>
<dbReference type="InterPro" id="IPR041677">
    <property type="entry name" value="DNA2/NAM7_AAA_11"/>
</dbReference>
<feature type="domain" description="DNA2/NAM7 helicase-like C-terminal" evidence="24">
    <location>
        <begin position="1248"/>
        <end position="1464"/>
    </location>
</feature>
<dbReference type="InterPro" id="IPR041679">
    <property type="entry name" value="DNA2/NAM7-like_C"/>
</dbReference>
<dbReference type="Pfam" id="PF13087">
    <property type="entry name" value="AAA_12"/>
    <property type="match status" value="1"/>
</dbReference>
<evidence type="ECO:0000256" key="11">
    <source>
        <dbReference type="ARBA" id="ARBA00022801"/>
    </source>
</evidence>
<keyword evidence="11" id="KW-0378">Hydrolase</keyword>
<evidence type="ECO:0000256" key="6">
    <source>
        <dbReference type="ARBA" id="ARBA00022705"/>
    </source>
</evidence>
<dbReference type="Gene3D" id="3.90.320.10">
    <property type="match status" value="1"/>
</dbReference>
<dbReference type="Pfam" id="PF08696">
    <property type="entry name" value="Dna2"/>
    <property type="match status" value="1"/>
</dbReference>
<keyword evidence="5" id="KW-0004">4Fe-4S</keyword>
<feature type="region of interest" description="Disordered" evidence="21">
    <location>
        <begin position="216"/>
        <end position="242"/>
    </location>
</feature>
<dbReference type="Gene3D" id="3.40.50.300">
    <property type="entry name" value="P-loop containing nucleotide triphosphate hydrolases"/>
    <property type="match status" value="3"/>
</dbReference>
<evidence type="ECO:0000256" key="12">
    <source>
        <dbReference type="ARBA" id="ARBA00022806"/>
    </source>
</evidence>
<evidence type="ECO:0000256" key="1">
    <source>
        <dbReference type="ARBA" id="ARBA00001966"/>
    </source>
</evidence>
<dbReference type="CDD" id="cd18808">
    <property type="entry name" value="SF1_C_Upf1"/>
    <property type="match status" value="1"/>
</dbReference>
<gene>
    <name evidence="25" type="ORF">CDCA_CDCA04G1338</name>
</gene>
<dbReference type="GO" id="GO:0005634">
    <property type="term" value="C:nucleus"/>
    <property type="evidence" value="ECO:0007669"/>
    <property type="project" value="UniProtKB-SubCell"/>
</dbReference>
<dbReference type="GO" id="GO:0051539">
    <property type="term" value="F:4 iron, 4 sulfur cluster binding"/>
    <property type="evidence" value="ECO:0007669"/>
    <property type="project" value="UniProtKB-KW"/>
</dbReference>
<sequence>MDRYVVRRQSVSRSKSTARAARGTKRAGGQRLPELPSADRPLVLGESGENAGATKSKRVQAFRDVDGVGATADRTADATRRTTRAETRRTDHRLRTPALDAHLIDADGTAPLSVQRSHDDLDVWTEVDSQAVVWCQSVRKARDARRHRRSCLSDVAVAVDEPPTVLVPRNPPDATTTPVASAGTAKEPDGSPEFVTPGTRVLDAWRLASTYRHAHPIGALSDRSSPSTPGSSAQRRRVRDRASRAVTELHCLASPPVNAPDSSCRAGAAAAAVHGPLTSPASSHRSSRRVSDIADEDFLSLFTALESAATEAGAECPQSGIAVHPWSYSSSGPRTASSERLLVQRVQAVNDDADAKDDSIREQRLYVVPAEAPPTAIEPSLVVVLRDAWLEADVRPHDVVRVIVCDADGHFHPFPTSHAAAAAATITTPDVVPEFVVDAHHNLLIVLPDVLVSGTAVANSFSCQRRVVLGERNRYSISNPRTSSAALRGTLLHELFQTALQRQMRGASDAMPSALLDERDVERGIAAHMVELYAVGEEEAPLRHFLQRCLHTVDQLVLQAVRDARGLPAQSRGTSAYAQYAHARIEGVSDVEESVWSPVFGLKGSLDVTAALRLRSSRDDENAEATALDSLTASTACVELKTGRSDGASGVAHRAQVIVYSLLLSDRYDVSARIGMLLYLQAQRSASAGAADATAEGDNAPALVAHALLIPTLRAELIGLLSSRNRLARYLAADDAVPARPTATAASAVDGAVLPWMQLPPQLQRQPRVCGNCYVRHTCALMHRVVEQGTAEGSVLPAEFARLTHSLSEAHIQYYRRWLTLTRLEELATQTYRQELWTMTPQARERLGRCMASLQVERVQNVGCQGIGRYYTVYRHWFRRACSPATPVSVGDVSGAAAASSSSRMLEAATLTAVLAPGEYVSATPYVLDDTGASTALPPQKTAIAFGFVHAIESESDTALVVDLDRDCSAWLQQRLPDTHDPKASAATAAQAAVQWRIDREELSSGFSTQYGNLEALLYPEAERLRQLVVDCAPPHFDTDAEDEMVLSGCRWSDPTHRIDLNAEQRQAVRRLLAARDYALMLGMPGTGKTATIACTIVALVQNGYTVLLASHTHSAVDNVLLRLLQQLQFHDFVRVGHSAANIAPPLHPYTVAAVADGANGRGASLEAFSHRLDRVPLVAVTCMGISSPVFYRRTAFDFVIVDEASQISQPVSLGPIRLARRAFVLVGDPMQLPPLARSAQGRASGASESLFRRLCDAHPEAVCPLRQQYRMARPIMQLCNALVYDGALVCGNERVAVQQLRYREENTEAGRRRAEPSWLTRALCPTRSVVWVDTAAVSAAAECRTGPEQLCNGFEAETVARMVQALLARGVAVDEIGVTAPLRAQVLLLRATLGRHLHAADALPELPECRTIDQFQGRDKDVMLVSLVRHNTAAHIGEVLRDWRRINVAITRARKKLILIGSSTTLRTSPFLARLIEWVHNEQGVIDLSEQDHYE</sequence>
<evidence type="ECO:0000259" key="22">
    <source>
        <dbReference type="Pfam" id="PF08696"/>
    </source>
</evidence>
<keyword evidence="7" id="KW-0540">Nuclease</keyword>
<feature type="compositionally biased region" description="Low complexity" evidence="21">
    <location>
        <begin position="7"/>
        <end position="31"/>
    </location>
</feature>
<evidence type="ECO:0000256" key="17">
    <source>
        <dbReference type="ARBA" id="ARBA00023204"/>
    </source>
</evidence>
<evidence type="ECO:0000256" key="14">
    <source>
        <dbReference type="ARBA" id="ARBA00023004"/>
    </source>
</evidence>
<dbReference type="PANTHER" id="PTHR43788">
    <property type="entry name" value="DNA2/NAM7 HELICASE FAMILY MEMBER"/>
    <property type="match status" value="1"/>
</dbReference>
<feature type="domain" description="DNA2/NAM7 helicase helicase" evidence="23">
    <location>
        <begin position="1170"/>
        <end position="1238"/>
    </location>
</feature>
<dbReference type="InterPro" id="IPR027417">
    <property type="entry name" value="P-loop_NTPase"/>
</dbReference>
<evidence type="ECO:0000313" key="26">
    <source>
        <dbReference type="Proteomes" id="UP001301350"/>
    </source>
</evidence>
<keyword evidence="15" id="KW-0411">Iron-sulfur</keyword>
<dbReference type="EMBL" id="JANCYW010000004">
    <property type="protein sequence ID" value="KAK4535313.1"/>
    <property type="molecule type" value="Genomic_DNA"/>
</dbReference>
<evidence type="ECO:0000256" key="5">
    <source>
        <dbReference type="ARBA" id="ARBA00022485"/>
    </source>
</evidence>
<feature type="region of interest" description="Disordered" evidence="21">
    <location>
        <begin position="1"/>
        <end position="58"/>
    </location>
</feature>
<dbReference type="InterPro" id="IPR050534">
    <property type="entry name" value="Coronavir_polyprotein_1ab"/>
</dbReference>
<keyword evidence="26" id="KW-1185">Reference proteome</keyword>
<feature type="region of interest" description="Disordered" evidence="21">
    <location>
        <begin position="163"/>
        <end position="193"/>
    </location>
</feature>
<evidence type="ECO:0000256" key="13">
    <source>
        <dbReference type="ARBA" id="ARBA00022840"/>
    </source>
</evidence>
<dbReference type="EC" id="3.6.4.12" evidence="4"/>
<comment type="catalytic activity">
    <reaction evidence="20">
        <text>ATP + H2O = ADP + phosphate + H(+)</text>
        <dbReference type="Rhea" id="RHEA:13065"/>
        <dbReference type="ChEBI" id="CHEBI:15377"/>
        <dbReference type="ChEBI" id="CHEBI:15378"/>
        <dbReference type="ChEBI" id="CHEBI:30616"/>
        <dbReference type="ChEBI" id="CHEBI:43474"/>
        <dbReference type="ChEBI" id="CHEBI:456216"/>
        <dbReference type="EC" id="3.6.4.12"/>
    </reaction>
</comment>
<dbReference type="CDD" id="cd18041">
    <property type="entry name" value="DEXXQc_DNA2"/>
    <property type="match status" value="1"/>
</dbReference>
<dbReference type="Pfam" id="PF13086">
    <property type="entry name" value="AAA_11"/>
    <property type="match status" value="2"/>
</dbReference>
<dbReference type="PANTHER" id="PTHR43788:SF8">
    <property type="entry name" value="DNA-BINDING PROTEIN SMUBP-2"/>
    <property type="match status" value="1"/>
</dbReference>
<dbReference type="GO" id="GO:0006281">
    <property type="term" value="P:DNA repair"/>
    <property type="evidence" value="ECO:0007669"/>
    <property type="project" value="UniProtKB-KW"/>
</dbReference>
<organism evidence="25 26">
    <name type="scientific">Cyanidium caldarium</name>
    <name type="common">Red alga</name>
    <dbReference type="NCBI Taxonomy" id="2771"/>
    <lineage>
        <taxon>Eukaryota</taxon>
        <taxon>Rhodophyta</taxon>
        <taxon>Bangiophyceae</taxon>
        <taxon>Cyanidiales</taxon>
        <taxon>Cyanidiaceae</taxon>
        <taxon>Cyanidium</taxon>
    </lineage>
</organism>
<dbReference type="GO" id="GO:0005524">
    <property type="term" value="F:ATP binding"/>
    <property type="evidence" value="ECO:0007669"/>
    <property type="project" value="UniProtKB-KW"/>
</dbReference>
<evidence type="ECO:0000256" key="20">
    <source>
        <dbReference type="ARBA" id="ARBA00047995"/>
    </source>
</evidence>
<dbReference type="InterPro" id="IPR014808">
    <property type="entry name" value="DNA_replication_fac_Dna2_N"/>
</dbReference>
<dbReference type="GO" id="GO:0017116">
    <property type="term" value="F:single-stranded DNA helicase activity"/>
    <property type="evidence" value="ECO:0007669"/>
    <property type="project" value="InterPro"/>
</dbReference>
<keyword evidence="12" id="KW-0347">Helicase</keyword>
<evidence type="ECO:0000256" key="16">
    <source>
        <dbReference type="ARBA" id="ARBA00023125"/>
    </source>
</evidence>
<keyword evidence="13" id="KW-0067">ATP-binding</keyword>
<keyword evidence="6" id="KW-0235">DNA replication</keyword>
<name>A0AAV9ITA5_CYACA</name>